<dbReference type="AlphaFoldDB" id="A0AB39Q7V1"/>
<name>A0AB39Q7V1_9ACTN</name>
<gene>
    <name evidence="3" type="ORF">AB5J49_41605</name>
</gene>
<sequence length="88" mass="10249">MAVQPIHRLLVDFVGRDNRPGSVRDCAFDLLRWWRWLRVIQVEWDRATSAEVRDFALWLRAMTKRRTSARTHSAATAGTTNRVGQQGR</sequence>
<dbReference type="RefSeq" id="WP_369174054.1">
    <property type="nucleotide sequence ID" value="NZ_CP163439.1"/>
</dbReference>
<protein>
    <submittedName>
        <fullName evidence="3">Site-specific integrase</fullName>
    </submittedName>
</protein>
<evidence type="ECO:0000313" key="3">
    <source>
        <dbReference type="EMBL" id="XDQ39330.1"/>
    </source>
</evidence>
<feature type="compositionally biased region" description="Low complexity" evidence="1">
    <location>
        <begin position="70"/>
        <end position="80"/>
    </location>
</feature>
<organism evidence="3">
    <name type="scientific">Streptomyces sp. R28</name>
    <dbReference type="NCBI Taxonomy" id="3238628"/>
    <lineage>
        <taxon>Bacteria</taxon>
        <taxon>Bacillati</taxon>
        <taxon>Actinomycetota</taxon>
        <taxon>Actinomycetes</taxon>
        <taxon>Kitasatosporales</taxon>
        <taxon>Streptomycetaceae</taxon>
        <taxon>Streptomyces</taxon>
    </lineage>
</organism>
<dbReference type="GO" id="GO:0003677">
    <property type="term" value="F:DNA binding"/>
    <property type="evidence" value="ECO:0007669"/>
    <property type="project" value="InterPro"/>
</dbReference>
<feature type="region of interest" description="Disordered" evidence="1">
    <location>
        <begin position="67"/>
        <end position="88"/>
    </location>
</feature>
<dbReference type="GO" id="GO:0015074">
    <property type="term" value="P:DNA integration"/>
    <property type="evidence" value="ECO:0007669"/>
    <property type="project" value="InterPro"/>
</dbReference>
<evidence type="ECO:0000259" key="2">
    <source>
        <dbReference type="Pfam" id="PF02899"/>
    </source>
</evidence>
<proteinExistence type="predicted"/>
<dbReference type="InterPro" id="IPR004107">
    <property type="entry name" value="Integrase_SAM-like_N"/>
</dbReference>
<dbReference type="EMBL" id="CP163439">
    <property type="protein sequence ID" value="XDQ39330.1"/>
    <property type="molecule type" value="Genomic_DNA"/>
</dbReference>
<evidence type="ECO:0000256" key="1">
    <source>
        <dbReference type="SAM" id="MobiDB-lite"/>
    </source>
</evidence>
<feature type="domain" description="Integrase SAM-like N-terminal" evidence="2">
    <location>
        <begin position="19"/>
        <end position="75"/>
    </location>
</feature>
<dbReference type="Pfam" id="PF02899">
    <property type="entry name" value="Phage_int_SAM_1"/>
    <property type="match status" value="1"/>
</dbReference>
<accession>A0AB39Q7V1</accession>
<reference evidence="3" key="1">
    <citation type="submission" date="2024-07" db="EMBL/GenBank/DDBJ databases">
        <authorList>
            <person name="Yu S.T."/>
        </authorList>
    </citation>
    <scope>NUCLEOTIDE SEQUENCE</scope>
    <source>
        <strain evidence="3">R28</strain>
    </source>
</reference>